<dbReference type="GO" id="GO:0006402">
    <property type="term" value="P:mRNA catabolic process"/>
    <property type="evidence" value="ECO:0007669"/>
    <property type="project" value="TreeGrafter"/>
</dbReference>
<dbReference type="GO" id="GO:0003677">
    <property type="term" value="F:DNA binding"/>
    <property type="evidence" value="ECO:0007669"/>
    <property type="project" value="InterPro"/>
</dbReference>
<dbReference type="PIRSF" id="PIRSF033490">
    <property type="entry name" value="MazF"/>
    <property type="match status" value="1"/>
</dbReference>
<dbReference type="PANTHER" id="PTHR33988">
    <property type="entry name" value="ENDORIBONUCLEASE MAZF-RELATED"/>
    <property type="match status" value="1"/>
</dbReference>
<proteinExistence type="predicted"/>
<reference evidence="1" key="1">
    <citation type="journal article" date="2014" name="Front. Microbiol.">
        <title>High frequency of phylogenetically diverse reductive dehalogenase-homologous genes in deep subseafloor sedimentary metagenomes.</title>
        <authorList>
            <person name="Kawai M."/>
            <person name="Futagami T."/>
            <person name="Toyoda A."/>
            <person name="Takaki Y."/>
            <person name="Nishi S."/>
            <person name="Hori S."/>
            <person name="Arai W."/>
            <person name="Tsubouchi T."/>
            <person name="Morono Y."/>
            <person name="Uchiyama I."/>
            <person name="Ito T."/>
            <person name="Fujiyama A."/>
            <person name="Inagaki F."/>
            <person name="Takami H."/>
        </authorList>
    </citation>
    <scope>NUCLEOTIDE SEQUENCE</scope>
    <source>
        <strain evidence="1">Expedition CK06-06</strain>
    </source>
</reference>
<dbReference type="GO" id="GO:0004521">
    <property type="term" value="F:RNA endonuclease activity"/>
    <property type="evidence" value="ECO:0007669"/>
    <property type="project" value="TreeGrafter"/>
</dbReference>
<evidence type="ECO:0008006" key="2">
    <source>
        <dbReference type="Google" id="ProtNLM"/>
    </source>
</evidence>
<dbReference type="SUPFAM" id="SSF50118">
    <property type="entry name" value="Cell growth inhibitor/plasmid maintenance toxic component"/>
    <property type="match status" value="1"/>
</dbReference>
<dbReference type="GO" id="GO:0016075">
    <property type="term" value="P:rRNA catabolic process"/>
    <property type="evidence" value="ECO:0007669"/>
    <property type="project" value="TreeGrafter"/>
</dbReference>
<evidence type="ECO:0000313" key="1">
    <source>
        <dbReference type="EMBL" id="GAH89627.1"/>
    </source>
</evidence>
<gene>
    <name evidence="1" type="ORF">S03H2_58760</name>
</gene>
<sequence length="118" mass="13541">MMGYPKKGEIYLVNFDPTIGHEVKKKRPALILSNNIHNQYSPLVTVAPSSSNTNKVYPFEVYVPNKLTGLNENSKIMIIQLRSIDKKRLINKIGNIEEKEILNKINKVISEHFDLQFS</sequence>
<protein>
    <recommendedName>
        <fullName evidence="2">mRNA interferase</fullName>
    </recommendedName>
</protein>
<dbReference type="Pfam" id="PF02452">
    <property type="entry name" value="PemK_toxin"/>
    <property type="match status" value="1"/>
</dbReference>
<dbReference type="InterPro" id="IPR011067">
    <property type="entry name" value="Plasmid_toxin/cell-grow_inhib"/>
</dbReference>
<dbReference type="Gene3D" id="2.30.30.110">
    <property type="match status" value="1"/>
</dbReference>
<comment type="caution">
    <text evidence="1">The sequence shown here is derived from an EMBL/GenBank/DDBJ whole genome shotgun (WGS) entry which is preliminary data.</text>
</comment>
<accession>X1J6N4</accession>
<organism evidence="1">
    <name type="scientific">marine sediment metagenome</name>
    <dbReference type="NCBI Taxonomy" id="412755"/>
    <lineage>
        <taxon>unclassified sequences</taxon>
        <taxon>metagenomes</taxon>
        <taxon>ecological metagenomes</taxon>
    </lineage>
</organism>
<dbReference type="InterPro" id="IPR003477">
    <property type="entry name" value="PemK-like"/>
</dbReference>
<name>X1J6N4_9ZZZZ</name>
<dbReference type="AlphaFoldDB" id="X1J6N4"/>
<dbReference type="EMBL" id="BARU01037749">
    <property type="protein sequence ID" value="GAH89627.1"/>
    <property type="molecule type" value="Genomic_DNA"/>
</dbReference>